<keyword evidence="2" id="KW-0104">Cadmium</keyword>
<dbReference type="GO" id="GO:0046872">
    <property type="term" value="F:metal ion binding"/>
    <property type="evidence" value="ECO:0007669"/>
    <property type="project" value="UniProtKB-KW"/>
</dbReference>
<dbReference type="Gene3D" id="3.90.70.30">
    <property type="entry name" value="Phytochelatin synthase, N-terminal domain"/>
    <property type="match status" value="1"/>
</dbReference>
<dbReference type="PANTHER" id="PTHR33447:SF2">
    <property type="entry name" value="GLUTATHIONE GAMMA-GLUTAMYLCYSTEINYLTRANSFERASE"/>
    <property type="match status" value="1"/>
</dbReference>
<evidence type="ECO:0000256" key="1">
    <source>
        <dbReference type="ARBA" id="ARBA00012468"/>
    </source>
</evidence>
<dbReference type="PANTHER" id="PTHR33447">
    <property type="entry name" value="GLUTATHIONE GAMMA-GLUTAMYLCYSTEINYLTRANSFERASE"/>
    <property type="match status" value="1"/>
</dbReference>
<organism evidence="7 8">
    <name type="scientific">Edaphochlamys debaryana</name>
    <dbReference type="NCBI Taxonomy" id="47281"/>
    <lineage>
        <taxon>Eukaryota</taxon>
        <taxon>Viridiplantae</taxon>
        <taxon>Chlorophyta</taxon>
        <taxon>core chlorophytes</taxon>
        <taxon>Chlorophyceae</taxon>
        <taxon>CS clade</taxon>
        <taxon>Chlamydomonadales</taxon>
        <taxon>Chlamydomonadales incertae sedis</taxon>
        <taxon>Edaphochlamys</taxon>
    </lineage>
</organism>
<dbReference type="PROSITE" id="PS51443">
    <property type="entry name" value="PCS"/>
    <property type="match status" value="1"/>
</dbReference>
<evidence type="ECO:0000256" key="2">
    <source>
        <dbReference type="ARBA" id="ARBA00022539"/>
    </source>
</evidence>
<keyword evidence="3" id="KW-0808">Transferase</keyword>
<dbReference type="AlphaFoldDB" id="A0A835XRH1"/>
<evidence type="ECO:0000256" key="3">
    <source>
        <dbReference type="ARBA" id="ARBA00022679"/>
    </source>
</evidence>
<sequence length="687" mass="70134">MAQPQQAAMPSSPVNTSPHRSAAQATASVVPPQAQSPFSTPAQAPAYVPLQQGFSVPSSPTRQGPQGSPTGGTSSGFKKTFYKRKLPSPPAIEFSSSEGRQLFQEALLDGGMAGFFKLMEQFNTQDEPAFCGLASLAMVLNALSIDPRRTWKGAWRWFHEAMLDCCRPLDSVKKDGITLYQARGREGRAVGASCLARCNGARVDLRPYDGGTPLERFREEIEEVCRSGEEHIIVSYSRKAFLQTGDGHFSPIGGYHKARDLVLVLDVARFKYPPHWVPLPMLYHAMSYLDPETGRPRGYMRLATNPLLDSVLLTLDVRSAEGAWRRADAFLRTDAPALVQELAAQPGLTGDDVVRRVVDAMPLSSLDFFLVVRTGTAMATAVKAPGGGGGGQAAAAAAACGTTAAGAAPEAGSTAAAAAAAAAVGSAGGSMDGGACPSPEVVRRASEVGAAAAADAAAATAASSAATVAAAAAAAAAPPPPAARKSSCGSGPSGGAKTGCGSGGYGSAPAAASADGGAAAAAAAFSAAGGGCGSGGCSSSSVMAAAADVFTAHDRCIPTAQRQQLLDELRGMPLYGLVAAHLEATAFSRADRPTANGPAGGYLTEKVVMALLMVRPEASPPADAWASPEAGARWAALVLPPGFNVVEAETAYLREQLAHIDEVMQSGTVEGTCGEHSNVLDCAAHGH</sequence>
<name>A0A835XRH1_9CHLO</name>
<dbReference type="InterPro" id="IPR040409">
    <property type="entry name" value="PCS-like"/>
</dbReference>
<dbReference type="EMBL" id="JAEHOE010000104">
    <property type="protein sequence ID" value="KAG2486906.1"/>
    <property type="molecule type" value="Genomic_DNA"/>
</dbReference>
<feature type="compositionally biased region" description="Polar residues" evidence="5">
    <location>
        <begin position="1"/>
        <end position="42"/>
    </location>
</feature>
<feature type="domain" description="Peptidase C83" evidence="6">
    <location>
        <begin position="76"/>
        <end position="307"/>
    </location>
</feature>
<dbReference type="SUPFAM" id="SSF54001">
    <property type="entry name" value="Cysteine proteinases"/>
    <property type="match status" value="1"/>
</dbReference>
<protein>
    <recommendedName>
        <fullName evidence="1">glutathione gamma-glutamylcysteinyltransferase</fullName>
        <ecNumber evidence="1">2.3.2.15</ecNumber>
    </recommendedName>
</protein>
<dbReference type="EC" id="2.3.2.15" evidence="1"/>
<dbReference type="InterPro" id="IPR038765">
    <property type="entry name" value="Papain-like_cys_pep_sf"/>
</dbReference>
<keyword evidence="4" id="KW-0479">Metal-binding</keyword>
<dbReference type="GO" id="GO:0016756">
    <property type="term" value="F:glutathione gamma-glutamylcysteinyltransferase activity"/>
    <property type="evidence" value="ECO:0007669"/>
    <property type="project" value="UniProtKB-EC"/>
</dbReference>
<evidence type="ECO:0000259" key="6">
    <source>
        <dbReference type="PROSITE" id="PS51443"/>
    </source>
</evidence>
<evidence type="ECO:0000256" key="4">
    <source>
        <dbReference type="ARBA" id="ARBA00022723"/>
    </source>
</evidence>
<dbReference type="FunFam" id="3.90.70.30:FF:000001">
    <property type="entry name" value="Glutathione gamma-glutamylcysteinyltransferase 1"/>
    <property type="match status" value="1"/>
</dbReference>
<dbReference type="GO" id="GO:0010273">
    <property type="term" value="P:detoxification of copper ion"/>
    <property type="evidence" value="ECO:0007669"/>
    <property type="project" value="TreeGrafter"/>
</dbReference>
<feature type="region of interest" description="Disordered" evidence="5">
    <location>
        <begin position="1"/>
        <end position="80"/>
    </location>
</feature>
<keyword evidence="8" id="KW-1185">Reference proteome</keyword>
<dbReference type="OrthoDB" id="448954at2759"/>
<reference evidence="7" key="1">
    <citation type="journal article" date="2020" name="bioRxiv">
        <title>Comparative genomics of Chlamydomonas.</title>
        <authorList>
            <person name="Craig R.J."/>
            <person name="Hasan A.R."/>
            <person name="Ness R.W."/>
            <person name="Keightley P.D."/>
        </authorList>
    </citation>
    <scope>NUCLEOTIDE SEQUENCE</scope>
    <source>
        <strain evidence="7">CCAP 11/70</strain>
    </source>
</reference>
<dbReference type="InterPro" id="IPR007719">
    <property type="entry name" value="PCS_N"/>
</dbReference>
<evidence type="ECO:0000256" key="5">
    <source>
        <dbReference type="SAM" id="MobiDB-lite"/>
    </source>
</evidence>
<gene>
    <name evidence="7" type="ORF">HYH03_014405</name>
</gene>
<evidence type="ECO:0000313" key="7">
    <source>
        <dbReference type="EMBL" id="KAG2486906.1"/>
    </source>
</evidence>
<accession>A0A835XRH1</accession>
<dbReference type="Pfam" id="PF05023">
    <property type="entry name" value="Phytochelatin"/>
    <property type="match status" value="1"/>
</dbReference>
<dbReference type="Proteomes" id="UP000612055">
    <property type="component" value="Unassembled WGS sequence"/>
</dbReference>
<proteinExistence type="predicted"/>
<dbReference type="InterPro" id="IPR038156">
    <property type="entry name" value="PCS_N_sf"/>
</dbReference>
<evidence type="ECO:0000313" key="8">
    <source>
        <dbReference type="Proteomes" id="UP000612055"/>
    </source>
</evidence>
<dbReference type="GO" id="GO:0046938">
    <property type="term" value="P:phytochelatin biosynthetic process"/>
    <property type="evidence" value="ECO:0007669"/>
    <property type="project" value="InterPro"/>
</dbReference>
<comment type="caution">
    <text evidence="7">The sequence shown here is derived from an EMBL/GenBank/DDBJ whole genome shotgun (WGS) entry which is preliminary data.</text>
</comment>
<dbReference type="GO" id="GO:0098849">
    <property type="term" value="P:cellular detoxification of cadmium ion"/>
    <property type="evidence" value="ECO:0007669"/>
    <property type="project" value="TreeGrafter"/>
</dbReference>